<dbReference type="EMBL" id="JAQQFN010000023">
    <property type="protein sequence ID" value="MFL9886695.1"/>
    <property type="molecule type" value="Genomic_DNA"/>
</dbReference>
<dbReference type="SUPFAM" id="SSF102215">
    <property type="entry name" value="Creatininase"/>
    <property type="match status" value="1"/>
</dbReference>
<comment type="similarity">
    <text evidence="5">Belongs to the creatininase superfamily.</text>
</comment>
<accession>A0ABW8ZVN5</accession>
<evidence type="ECO:0000256" key="1">
    <source>
        <dbReference type="ARBA" id="ARBA00001947"/>
    </source>
</evidence>
<organism evidence="6 7">
    <name type="scientific">Paraburkholderia agricolaris</name>
    <dbReference type="NCBI Taxonomy" id="2152888"/>
    <lineage>
        <taxon>Bacteria</taxon>
        <taxon>Pseudomonadati</taxon>
        <taxon>Pseudomonadota</taxon>
        <taxon>Betaproteobacteria</taxon>
        <taxon>Burkholderiales</taxon>
        <taxon>Burkholderiaceae</taxon>
        <taxon>Paraburkholderia</taxon>
    </lineage>
</organism>
<evidence type="ECO:0000256" key="3">
    <source>
        <dbReference type="ARBA" id="ARBA00022801"/>
    </source>
</evidence>
<protein>
    <submittedName>
        <fullName evidence="6">Creatininase family protein</fullName>
    </submittedName>
</protein>
<gene>
    <name evidence="6" type="ORF">PQR66_26875</name>
</gene>
<keyword evidence="4" id="KW-0862">Zinc</keyword>
<dbReference type="Gene3D" id="3.40.50.10310">
    <property type="entry name" value="Creatininase"/>
    <property type="match status" value="1"/>
</dbReference>
<proteinExistence type="inferred from homology"/>
<dbReference type="Proteomes" id="UP001629249">
    <property type="component" value="Unassembled WGS sequence"/>
</dbReference>
<keyword evidence="3" id="KW-0378">Hydrolase</keyword>
<dbReference type="RefSeq" id="WP_408330397.1">
    <property type="nucleotide sequence ID" value="NZ_JAQQFH010000015.1"/>
</dbReference>
<evidence type="ECO:0000256" key="2">
    <source>
        <dbReference type="ARBA" id="ARBA00022723"/>
    </source>
</evidence>
<dbReference type="Pfam" id="PF02633">
    <property type="entry name" value="Creatininase"/>
    <property type="match status" value="1"/>
</dbReference>
<evidence type="ECO:0000313" key="6">
    <source>
        <dbReference type="EMBL" id="MFL9886695.1"/>
    </source>
</evidence>
<keyword evidence="2" id="KW-0479">Metal-binding</keyword>
<comment type="caution">
    <text evidence="6">The sequence shown here is derived from an EMBL/GenBank/DDBJ whole genome shotgun (WGS) entry which is preliminary data.</text>
</comment>
<evidence type="ECO:0000256" key="5">
    <source>
        <dbReference type="ARBA" id="ARBA00024029"/>
    </source>
</evidence>
<evidence type="ECO:0000256" key="4">
    <source>
        <dbReference type="ARBA" id="ARBA00022833"/>
    </source>
</evidence>
<name>A0ABW8ZVN5_9BURK</name>
<dbReference type="InterPro" id="IPR003785">
    <property type="entry name" value="Creatininase/forma_Hydrolase"/>
</dbReference>
<dbReference type="PANTHER" id="PTHR35005">
    <property type="entry name" value="3-DEHYDRO-SCYLLO-INOSOSE HYDROLASE"/>
    <property type="match status" value="1"/>
</dbReference>
<keyword evidence="7" id="KW-1185">Reference proteome</keyword>
<dbReference type="PANTHER" id="PTHR35005:SF1">
    <property type="entry name" value="2-AMINO-5-FORMYLAMINO-6-RIBOSYLAMINOPYRIMIDIN-4(3H)-ONE 5'-MONOPHOSPHATE DEFORMYLASE"/>
    <property type="match status" value="1"/>
</dbReference>
<comment type="cofactor">
    <cofactor evidence="1">
        <name>Zn(2+)</name>
        <dbReference type="ChEBI" id="CHEBI:29105"/>
    </cofactor>
</comment>
<evidence type="ECO:0000313" key="7">
    <source>
        <dbReference type="Proteomes" id="UP001629249"/>
    </source>
</evidence>
<sequence>MSIDRHHWDTLRAPEFLEGKTASDIAIVPIGSTEQHGPHLPVMVDSRLVAEVAARAATITTGNARVLVTPVLWVSMAEHHMVFPGTLTLDFDTFRSVLRCLVKSLQVQGFRRILLLNGHGGNIAALSIIVDQLTKELGVPLMTATYWNVSASEFGNILEGQRNLLHACEAETSMIMALHPEFVDVEAALTVHAPVGGFGEVRGAHRSRTMVEISPSGVVGSPSLASPEKGQALLDAAARALAERLSDDTWWGNSEPVTR</sequence>
<dbReference type="InterPro" id="IPR024087">
    <property type="entry name" value="Creatininase-like_sf"/>
</dbReference>
<reference evidence="6 7" key="1">
    <citation type="journal article" date="2024" name="Chem. Sci.">
        <title>Discovery of megapolipeptins by genome mining of a Burkholderiales bacteria collection.</title>
        <authorList>
            <person name="Paulo B.S."/>
            <person name="Recchia M.J.J."/>
            <person name="Lee S."/>
            <person name="Fergusson C.H."/>
            <person name="Romanowski S.B."/>
            <person name="Hernandez A."/>
            <person name="Krull N."/>
            <person name="Liu D.Y."/>
            <person name="Cavanagh H."/>
            <person name="Bos A."/>
            <person name="Gray C.A."/>
            <person name="Murphy B.T."/>
            <person name="Linington R.G."/>
            <person name="Eustaquio A.S."/>
        </authorList>
    </citation>
    <scope>NUCLEOTIDE SEQUENCE [LARGE SCALE GENOMIC DNA]</scope>
    <source>
        <strain evidence="6 7">RL16-012-BIC-B</strain>
    </source>
</reference>